<evidence type="ECO:0000256" key="2">
    <source>
        <dbReference type="ARBA" id="ARBA00022676"/>
    </source>
</evidence>
<organism evidence="5 6">
    <name type="scientific">Microbaculum marinisediminis</name>
    <dbReference type="NCBI Taxonomy" id="2931392"/>
    <lineage>
        <taxon>Bacteria</taxon>
        <taxon>Pseudomonadati</taxon>
        <taxon>Pseudomonadota</taxon>
        <taxon>Alphaproteobacteria</taxon>
        <taxon>Hyphomicrobiales</taxon>
        <taxon>Tepidamorphaceae</taxon>
        <taxon>Microbaculum</taxon>
    </lineage>
</organism>
<name>A0AAW5QSQ1_9HYPH</name>
<evidence type="ECO:0000259" key="4">
    <source>
        <dbReference type="Pfam" id="PF00535"/>
    </source>
</evidence>
<dbReference type="SUPFAM" id="SSF53448">
    <property type="entry name" value="Nucleotide-diphospho-sugar transferases"/>
    <property type="match status" value="1"/>
</dbReference>
<dbReference type="Pfam" id="PF00535">
    <property type="entry name" value="Glycos_transf_2"/>
    <property type="match status" value="1"/>
</dbReference>
<keyword evidence="2" id="KW-0328">Glycosyltransferase</keyword>
<accession>A0AAW5QSQ1</accession>
<evidence type="ECO:0000256" key="3">
    <source>
        <dbReference type="ARBA" id="ARBA00022679"/>
    </source>
</evidence>
<dbReference type="PANTHER" id="PTHR43179">
    <property type="entry name" value="RHAMNOSYLTRANSFERASE WBBL"/>
    <property type="match status" value="1"/>
</dbReference>
<reference evidence="5 6" key="1">
    <citation type="submission" date="2022-04" db="EMBL/GenBank/DDBJ databases">
        <authorList>
            <person name="Ye Y.-Q."/>
            <person name="Du Z.-J."/>
        </authorList>
    </citation>
    <scope>NUCLEOTIDE SEQUENCE [LARGE SCALE GENOMIC DNA]</scope>
    <source>
        <strain evidence="5 6">A6E488</strain>
    </source>
</reference>
<proteinExistence type="inferred from homology"/>
<comment type="similarity">
    <text evidence="1">Belongs to the glycosyltransferase 2 family.</text>
</comment>
<dbReference type="EMBL" id="JALIDZ010000002">
    <property type="protein sequence ID" value="MCT8971066.1"/>
    <property type="molecule type" value="Genomic_DNA"/>
</dbReference>
<evidence type="ECO:0000313" key="5">
    <source>
        <dbReference type="EMBL" id="MCT8971066.1"/>
    </source>
</evidence>
<evidence type="ECO:0000313" key="6">
    <source>
        <dbReference type="Proteomes" id="UP001320898"/>
    </source>
</evidence>
<dbReference type="Proteomes" id="UP001320898">
    <property type="component" value="Unassembled WGS sequence"/>
</dbReference>
<dbReference type="Gene3D" id="3.90.550.10">
    <property type="entry name" value="Spore Coat Polysaccharide Biosynthesis Protein SpsA, Chain A"/>
    <property type="match status" value="1"/>
</dbReference>
<dbReference type="InterPro" id="IPR029044">
    <property type="entry name" value="Nucleotide-diphossugar_trans"/>
</dbReference>
<gene>
    <name evidence="5" type="ORF">MUB46_04260</name>
</gene>
<comment type="caution">
    <text evidence="5">The sequence shown here is derived from an EMBL/GenBank/DDBJ whole genome shotgun (WGS) entry which is preliminary data.</text>
</comment>
<dbReference type="AlphaFoldDB" id="A0AAW5QSQ1"/>
<sequence>MEPFPAVSVIIPHLNEPEKLAECLRALDSQRVDGIPFEVIVVDNGSRISPQAVCAAFEGVRLAREDTPGPGPARNHGVDLSRAAIIAFIDADCMAAEGWIAGIVGFFDANPDIDVIGGDIKVAWSDPRRPNAVEAYESAYCYRNRLYVERHGYAATGNMAVRGDVFRAVGPFGGIGTMEDTEWGQRATAQGYRIAYAPDVCVVTPSCRSYAELVRRYDRHIAHEFGEWPSGPTAMAKWVARAGVVAVSPLVEIVRLARLAGLPDWRARALAWGVVARLRLYRAGRMLSIALRNDANEVVGRWNRGDAPTGSNPVEMSRRT</sequence>
<dbReference type="GO" id="GO:0016757">
    <property type="term" value="F:glycosyltransferase activity"/>
    <property type="evidence" value="ECO:0007669"/>
    <property type="project" value="UniProtKB-KW"/>
</dbReference>
<keyword evidence="6" id="KW-1185">Reference proteome</keyword>
<protein>
    <submittedName>
        <fullName evidence="5">Glycosyltransferase family 2 protein</fullName>
    </submittedName>
</protein>
<feature type="domain" description="Glycosyltransferase 2-like" evidence="4">
    <location>
        <begin position="8"/>
        <end position="135"/>
    </location>
</feature>
<keyword evidence="3" id="KW-0808">Transferase</keyword>
<dbReference type="InterPro" id="IPR001173">
    <property type="entry name" value="Glyco_trans_2-like"/>
</dbReference>
<dbReference type="PANTHER" id="PTHR43179:SF12">
    <property type="entry name" value="GALACTOFURANOSYLTRANSFERASE GLFT2"/>
    <property type="match status" value="1"/>
</dbReference>
<dbReference type="CDD" id="cd00761">
    <property type="entry name" value="Glyco_tranf_GTA_type"/>
    <property type="match status" value="1"/>
</dbReference>
<dbReference type="RefSeq" id="WP_261614997.1">
    <property type="nucleotide sequence ID" value="NZ_JALIDZ010000002.1"/>
</dbReference>
<evidence type="ECO:0000256" key="1">
    <source>
        <dbReference type="ARBA" id="ARBA00006739"/>
    </source>
</evidence>